<reference evidence="3 4" key="1">
    <citation type="submission" date="2019-12" db="EMBL/GenBank/DDBJ databases">
        <title>Isolation and characterization of three novel carbon monoxide-oxidizing members of Halobacteria from salione crusts and soils.</title>
        <authorList>
            <person name="Myers M.R."/>
            <person name="King G.M."/>
        </authorList>
    </citation>
    <scope>NUCLEOTIDE SEQUENCE [LARGE SCALE GENOMIC DNA]</scope>
    <source>
        <strain evidence="3 4">PCN9</strain>
    </source>
</reference>
<evidence type="ECO:0000256" key="1">
    <source>
        <dbReference type="SAM" id="MobiDB-lite"/>
    </source>
</evidence>
<proteinExistence type="predicted"/>
<protein>
    <recommendedName>
        <fullName evidence="2">Nmd3 N-terminal domain-containing protein</fullName>
    </recommendedName>
</protein>
<evidence type="ECO:0000313" key="3">
    <source>
        <dbReference type="EMBL" id="MXR20399.1"/>
    </source>
</evidence>
<dbReference type="PANTHER" id="PTHR12746">
    <property type="entry name" value="NONSENSE-MEDIATED MRNA DECAY PROTEIN 3"/>
    <property type="match status" value="1"/>
</dbReference>
<gene>
    <name evidence="3" type="ORF">GRX66_07195</name>
</gene>
<dbReference type="InterPro" id="IPR039768">
    <property type="entry name" value="Nmd3"/>
</dbReference>
<sequence>MTEAGTFCPRCGDPVDADAPGVDDSDSAGAGQQTSEAPAGVTRRERSLCDACYFEDFEFVDAPERIEVMVCARCGAVHRGNRWVDVDADDYTDVAIEETTEALAVHVEAEDVEWQVRPEQVDPNTIRMHSQFSGVVRGELRTEEVTVPVKVSRQTCKRCGRIAGDSFASIVQVRAVGRDPTSEETDRARELADQIVADMEDTGDRNAFVTDVSPAESGIDLKLSTNKIGLKLARKLVEEFGGSFEDHEKLVTEDEDGNEVYRVTYAVRLPEFTSGDVIELAGDDGGPVLVRSVHGNLKGVRVTTGEPYEASYEDGDAPDARKLGTRDDATDATVVTVEDDNAVQILDPETYESTTVPRPDYLDADASTVPAFKSRAGLHVLPEA</sequence>
<dbReference type="GO" id="GO:0043023">
    <property type="term" value="F:ribosomal large subunit binding"/>
    <property type="evidence" value="ECO:0007669"/>
    <property type="project" value="InterPro"/>
</dbReference>
<dbReference type="OrthoDB" id="15051at2157"/>
<dbReference type="Proteomes" id="UP000471521">
    <property type="component" value="Unassembled WGS sequence"/>
</dbReference>
<keyword evidence="4" id="KW-1185">Reference proteome</keyword>
<accession>A0A6B0SS35</accession>
<feature type="region of interest" description="Disordered" evidence="1">
    <location>
        <begin position="1"/>
        <end position="41"/>
    </location>
</feature>
<dbReference type="Pfam" id="PF04981">
    <property type="entry name" value="NMD3"/>
    <property type="match status" value="1"/>
</dbReference>
<organism evidence="3 4">
    <name type="scientific">Halobacterium bonnevillei</name>
    <dbReference type="NCBI Taxonomy" id="2692200"/>
    <lineage>
        <taxon>Archaea</taxon>
        <taxon>Methanobacteriati</taxon>
        <taxon>Methanobacteriota</taxon>
        <taxon>Stenosarchaea group</taxon>
        <taxon>Halobacteria</taxon>
        <taxon>Halobacteriales</taxon>
        <taxon>Halobacteriaceae</taxon>
        <taxon>Halobacterium</taxon>
    </lineage>
</organism>
<name>A0A6B0SS35_9EURY</name>
<dbReference type="PANTHER" id="PTHR12746:SF2">
    <property type="entry name" value="60S RIBOSOMAL EXPORT PROTEIN NMD3"/>
    <property type="match status" value="1"/>
</dbReference>
<feature type="domain" description="Nmd3 N-terminal" evidence="2">
    <location>
        <begin position="8"/>
        <end position="269"/>
    </location>
</feature>
<dbReference type="AlphaFoldDB" id="A0A6B0SS35"/>
<evidence type="ECO:0000259" key="2">
    <source>
        <dbReference type="Pfam" id="PF04981"/>
    </source>
</evidence>
<dbReference type="GO" id="GO:0005737">
    <property type="term" value="C:cytoplasm"/>
    <property type="evidence" value="ECO:0007669"/>
    <property type="project" value="TreeGrafter"/>
</dbReference>
<dbReference type="EMBL" id="WUUU01000041">
    <property type="protein sequence ID" value="MXR20399.1"/>
    <property type="molecule type" value="Genomic_DNA"/>
</dbReference>
<evidence type="ECO:0000313" key="4">
    <source>
        <dbReference type="Proteomes" id="UP000471521"/>
    </source>
</evidence>
<dbReference type="InterPro" id="IPR007064">
    <property type="entry name" value="Nmd3_N"/>
</dbReference>
<comment type="caution">
    <text evidence="3">The sequence shown here is derived from an EMBL/GenBank/DDBJ whole genome shotgun (WGS) entry which is preliminary data.</text>
</comment>
<dbReference type="RefSeq" id="WP_159525949.1">
    <property type="nucleotide sequence ID" value="NZ_WUUU01000041.1"/>
</dbReference>